<dbReference type="InterPro" id="IPR010611">
    <property type="entry name" value="3D_dom"/>
</dbReference>
<evidence type="ECO:0000259" key="5">
    <source>
        <dbReference type="Pfam" id="PF06725"/>
    </source>
</evidence>
<dbReference type="PANTHER" id="PTHR39160:SF4">
    <property type="entry name" value="RESUSCITATION-PROMOTING FACTOR RPFB"/>
    <property type="match status" value="1"/>
</dbReference>
<gene>
    <name evidence="7" type="ORF">DOK78_003006</name>
</gene>
<protein>
    <recommendedName>
        <fullName evidence="9">3D domain-containing protein</fullName>
    </recommendedName>
</protein>
<feature type="region of interest" description="Disordered" evidence="3">
    <location>
        <begin position="220"/>
        <end position="321"/>
    </location>
</feature>
<evidence type="ECO:0000256" key="1">
    <source>
        <dbReference type="ARBA" id="ARBA00022729"/>
    </source>
</evidence>
<evidence type="ECO:0000256" key="3">
    <source>
        <dbReference type="SAM" id="MobiDB-lite"/>
    </source>
</evidence>
<feature type="domain" description="3D" evidence="5">
    <location>
        <begin position="354"/>
        <end position="415"/>
    </location>
</feature>
<dbReference type="EMBL" id="CP147251">
    <property type="protein sequence ID" value="WYJ78349.1"/>
    <property type="molecule type" value="Genomic_DNA"/>
</dbReference>
<reference evidence="7 8" key="1">
    <citation type="submission" date="2021-03" db="EMBL/GenBank/DDBJ databases">
        <authorList>
            <person name="Gilmore M.S."/>
            <person name="Schwartzman J."/>
            <person name="Van Tyne D."/>
            <person name="Martin M."/>
            <person name="Earl A.M."/>
            <person name="Manson A.L."/>
            <person name="Straub T."/>
            <person name="Salamzade R."/>
            <person name="Saavedra J."/>
            <person name="Lebreton F."/>
            <person name="Prichula J."/>
            <person name="Schaufler K."/>
            <person name="Gaca A."/>
            <person name="Sgardioli B."/>
            <person name="Wagenaar J."/>
            <person name="Strong T."/>
        </authorList>
    </citation>
    <scope>NUCLEOTIDE SEQUENCE [LARGE SCALE GENOMIC DNA]</scope>
    <source>
        <strain evidence="7 8">DIV2402</strain>
    </source>
</reference>
<reference evidence="7 8" key="2">
    <citation type="submission" date="2024-03" db="EMBL/GenBank/DDBJ databases">
        <title>The Genome Sequence of Enterococcus sp. DIV2402.</title>
        <authorList>
            <consortium name="The Broad Institute Genomics Platform"/>
            <consortium name="The Broad Institute Microbial Omics Core"/>
            <consortium name="The Broad Institute Genomic Center for Infectious Diseases"/>
            <person name="Earl A."/>
            <person name="Manson A."/>
            <person name="Gilmore M."/>
            <person name="Schwartman J."/>
            <person name="Shea T."/>
            <person name="Abouelleil A."/>
            <person name="Cao P."/>
            <person name="Chapman S."/>
            <person name="Cusick C."/>
            <person name="Young S."/>
            <person name="Neafsey D."/>
            <person name="Nusbaum C."/>
            <person name="Birren B."/>
        </authorList>
    </citation>
    <scope>NUCLEOTIDE SEQUENCE [LARGE SCALE GENOMIC DNA]</scope>
    <source>
        <strain evidence="7 8">DIV2402</strain>
    </source>
</reference>
<feature type="chain" id="PRO_5047078695" description="3D domain-containing protein" evidence="4">
    <location>
        <begin position="22"/>
        <end position="415"/>
    </location>
</feature>
<feature type="compositionally biased region" description="Polar residues" evidence="3">
    <location>
        <begin position="308"/>
        <end position="321"/>
    </location>
</feature>
<evidence type="ECO:0000256" key="4">
    <source>
        <dbReference type="SAM" id="SignalP"/>
    </source>
</evidence>
<evidence type="ECO:0000259" key="6">
    <source>
        <dbReference type="Pfam" id="PF24568"/>
    </source>
</evidence>
<dbReference type="Pfam" id="PF06725">
    <property type="entry name" value="3D"/>
    <property type="match status" value="1"/>
</dbReference>
<keyword evidence="1 4" id="KW-0732">Signal</keyword>
<dbReference type="InterPro" id="IPR057309">
    <property type="entry name" value="PcsB_CC"/>
</dbReference>
<proteinExistence type="predicted"/>
<dbReference type="Proteomes" id="UP000664701">
    <property type="component" value="Chromosome"/>
</dbReference>
<dbReference type="InterPro" id="IPR036908">
    <property type="entry name" value="RlpA-like_sf"/>
</dbReference>
<evidence type="ECO:0008006" key="9">
    <source>
        <dbReference type="Google" id="ProtNLM"/>
    </source>
</evidence>
<dbReference type="PANTHER" id="PTHR39160">
    <property type="entry name" value="CELL WALL-BINDING PROTEIN YOCH"/>
    <property type="match status" value="1"/>
</dbReference>
<evidence type="ECO:0000256" key="2">
    <source>
        <dbReference type="SAM" id="Coils"/>
    </source>
</evidence>
<dbReference type="Gene3D" id="6.10.250.3150">
    <property type="match status" value="1"/>
</dbReference>
<evidence type="ECO:0000313" key="7">
    <source>
        <dbReference type="EMBL" id="WYJ78349.1"/>
    </source>
</evidence>
<dbReference type="RefSeq" id="WP_339076300.1">
    <property type="nucleotide sequence ID" value="NZ_CP147251.1"/>
</dbReference>
<dbReference type="SUPFAM" id="SSF50685">
    <property type="entry name" value="Barwin-like endoglucanases"/>
    <property type="match status" value="1"/>
</dbReference>
<feature type="compositionally biased region" description="Basic and acidic residues" evidence="3">
    <location>
        <begin position="220"/>
        <end position="261"/>
    </location>
</feature>
<dbReference type="CDD" id="cd22786">
    <property type="entry name" value="DPBB_YuiC-like"/>
    <property type="match status" value="1"/>
</dbReference>
<feature type="compositionally biased region" description="Basic and acidic residues" evidence="3">
    <location>
        <begin position="294"/>
        <end position="307"/>
    </location>
</feature>
<dbReference type="Pfam" id="PF24568">
    <property type="entry name" value="CC_PcsB"/>
    <property type="match status" value="1"/>
</dbReference>
<feature type="coiled-coil region" evidence="2">
    <location>
        <begin position="45"/>
        <end position="96"/>
    </location>
</feature>
<keyword evidence="8" id="KW-1185">Reference proteome</keyword>
<feature type="compositionally biased region" description="Low complexity" evidence="3">
    <location>
        <begin position="262"/>
        <end position="279"/>
    </location>
</feature>
<evidence type="ECO:0000313" key="8">
    <source>
        <dbReference type="Proteomes" id="UP000664701"/>
    </source>
</evidence>
<dbReference type="InterPro" id="IPR051933">
    <property type="entry name" value="Resuscitation_pf_RpfB"/>
</dbReference>
<sequence length="415" mass="45783">MKAKKFLATCLLGMTVTAPLAVSAESLESLDKKEEVLLQKSETISADVQLALQDVNQKYQEVEELKDKIAKNEVILASTKEEMKATEEKIAQRKQLVADRLRTLQLNRASENKLMLLLQASSIQEFVSGVYAISVLQTAEKDALDELDAEVAKLQELEVTATTTQKELETSEHALVTEANDLDSKINDLQDQLSDNQDALQSVAQSKYVENERLKAEVERKAAEKREAEQARQAEEAKAQQEKEAAESQAKETQTEEKQETTVESETSSEDTSANTTAEQPVQTEKSTNTTIESETKVETPKPETPKQETNIQPEETQSTGRVLYMESTAYSYAEAGASFYTASGLDLRQNPQAVAVDTSVIPLGTLVEVEGYGVAIAADTGGAIKGNIIDVHFKTPEECLQWGRRYNVKVTILQ</sequence>
<accession>A0ABZ2SWL8</accession>
<feature type="compositionally biased region" description="Polar residues" evidence="3">
    <location>
        <begin position="280"/>
        <end position="293"/>
    </location>
</feature>
<feature type="domain" description="Peptidoglycan hydrolase PcsB coiled-coil" evidence="6">
    <location>
        <begin position="84"/>
        <end position="156"/>
    </location>
</feature>
<dbReference type="Gene3D" id="2.40.40.10">
    <property type="entry name" value="RlpA-like domain"/>
    <property type="match status" value="1"/>
</dbReference>
<name>A0ABZ2SWL8_9ENTE</name>
<organism evidence="7 8">
    <name type="scientific">Candidatus Enterococcus lowellii</name>
    <dbReference type="NCBI Taxonomy" id="2230877"/>
    <lineage>
        <taxon>Bacteria</taxon>
        <taxon>Bacillati</taxon>
        <taxon>Bacillota</taxon>
        <taxon>Bacilli</taxon>
        <taxon>Lactobacillales</taxon>
        <taxon>Enterococcaceae</taxon>
        <taxon>Enterococcus</taxon>
    </lineage>
</organism>
<feature type="signal peptide" evidence="4">
    <location>
        <begin position="1"/>
        <end position="21"/>
    </location>
</feature>
<keyword evidence="2" id="KW-0175">Coiled coil</keyword>